<evidence type="ECO:0000313" key="1">
    <source>
        <dbReference type="EMBL" id="GAA0327879.1"/>
    </source>
</evidence>
<dbReference type="Pfam" id="PF13384">
    <property type="entry name" value="HTH_23"/>
    <property type="match status" value="1"/>
</dbReference>
<sequence length="184" mass="20288">MRAIGDGLERLLYARPVPATTADQLKALLRWERGSTRRVAVVLGVSQRTVQRWVACDPGRRGRPSPGHEQRIADLVPVRWQPLIRARRAAAEAGGVVVYTRARFGFQAGPASSDDPRMRRITGRLTGAVTQQIFAALDAGASEKQHELILGRALGHLYFREAGHRAHGLHVTLGDIDFIEFGLQ</sequence>
<accession>A0ABN0W7F9</accession>
<evidence type="ECO:0000313" key="2">
    <source>
        <dbReference type="Proteomes" id="UP001501867"/>
    </source>
</evidence>
<protein>
    <submittedName>
        <fullName evidence="1">Uncharacterized protein</fullName>
    </submittedName>
</protein>
<name>A0ABN0W7F9_9ACTN</name>
<organism evidence="1 2">
    <name type="scientific">Streptomyces polychromogenes</name>
    <dbReference type="NCBI Taxonomy" id="67342"/>
    <lineage>
        <taxon>Bacteria</taxon>
        <taxon>Bacillati</taxon>
        <taxon>Actinomycetota</taxon>
        <taxon>Actinomycetes</taxon>
        <taxon>Kitasatosporales</taxon>
        <taxon>Streptomycetaceae</taxon>
        <taxon>Streptomyces</taxon>
    </lineage>
</organism>
<reference evidence="1 2" key="1">
    <citation type="journal article" date="2019" name="Int. J. Syst. Evol. Microbiol.">
        <title>The Global Catalogue of Microorganisms (GCM) 10K type strain sequencing project: providing services to taxonomists for standard genome sequencing and annotation.</title>
        <authorList>
            <consortium name="The Broad Institute Genomics Platform"/>
            <consortium name="The Broad Institute Genome Sequencing Center for Infectious Disease"/>
            <person name="Wu L."/>
            <person name="Ma J."/>
        </authorList>
    </citation>
    <scope>NUCLEOTIDE SEQUENCE [LARGE SCALE GENOMIC DNA]</scope>
    <source>
        <strain evidence="1 2">JCM 4505</strain>
    </source>
</reference>
<keyword evidence="2" id="KW-1185">Reference proteome</keyword>
<gene>
    <name evidence="1" type="ORF">GCM10010302_78560</name>
</gene>
<dbReference type="Proteomes" id="UP001501867">
    <property type="component" value="Unassembled WGS sequence"/>
</dbReference>
<dbReference type="InterPro" id="IPR058118">
    <property type="entry name" value="Tpg"/>
</dbReference>
<dbReference type="NCBIfam" id="NF047541">
    <property type="entry name" value="telomere_Tpg"/>
    <property type="match status" value="1"/>
</dbReference>
<comment type="caution">
    <text evidence="1">The sequence shown here is derived from an EMBL/GenBank/DDBJ whole genome shotgun (WGS) entry which is preliminary data.</text>
</comment>
<dbReference type="EMBL" id="BAAABV010000047">
    <property type="protein sequence ID" value="GAA0327879.1"/>
    <property type="molecule type" value="Genomic_DNA"/>
</dbReference>
<proteinExistence type="predicted"/>